<reference evidence="1 2" key="1">
    <citation type="submission" date="2019-06" db="EMBL/GenBank/DDBJ databases">
        <authorList>
            <person name="Palmer J.M."/>
        </authorList>
    </citation>
    <scope>NUCLEOTIDE SEQUENCE [LARGE SCALE GENOMIC DNA]</scope>
    <source>
        <strain evidence="1 2">TWF788</strain>
    </source>
</reference>
<gene>
    <name evidence="1" type="ORF">TWF788_004080</name>
</gene>
<proteinExistence type="predicted"/>
<organism evidence="1 2">
    <name type="scientific">Orbilia oligospora</name>
    <name type="common">Nematode-trapping fungus</name>
    <name type="synonym">Arthrobotrys oligospora</name>
    <dbReference type="NCBI Taxonomy" id="2813651"/>
    <lineage>
        <taxon>Eukaryota</taxon>
        <taxon>Fungi</taxon>
        <taxon>Dikarya</taxon>
        <taxon>Ascomycota</taxon>
        <taxon>Pezizomycotina</taxon>
        <taxon>Orbiliomycetes</taxon>
        <taxon>Orbiliales</taxon>
        <taxon>Orbiliaceae</taxon>
        <taxon>Orbilia</taxon>
    </lineage>
</organism>
<evidence type="ECO:0000313" key="2">
    <source>
        <dbReference type="Proteomes" id="UP000479691"/>
    </source>
</evidence>
<comment type="caution">
    <text evidence="1">The sequence shown here is derived from an EMBL/GenBank/DDBJ whole genome shotgun (WGS) entry which is preliminary data.</text>
</comment>
<sequence>MMRIYVQKFYAMKVNLVNLMKVLIVLAHSISAKYTESVDTLRRRSIAVEPRADPDPSPTDNTTIIIKSDIYLPDEKYRAKAQEYKKKWSEGRSRPDLTKEEISTFLREEPKGLQGFQGCDDRQKGILIQTFLNIRTLFFEPLVKDWKNYSIDWTTAAAIEFFGPAGETRPYRDTVKWNLGRTARFLDPQNPLGPTNVRCDDPAGTCYRKLGVIAYVPSMDDNPDYHGLDFINFCFPFFDMYENLQTIAQRVDSMDDPARESLNLEQFMFTREAVMIHEMIHSPPRAYAHRDILEVRPERESLQIPDLTLRIPGQEPKDWALVYGCHTVRALASGLTKPNWHPVEPSSTAETYPCYLIAEWVKERWGRYPYQPLLALPLEGIESWPYEKADSFPRSKSGGVEYNFTAKKLALENCKELAQPVNITTSFNSSTPVAKTFRLGITEEDCANANWYFDTISMENMQDTSEI</sequence>
<dbReference type="Proteomes" id="UP000479691">
    <property type="component" value="Unassembled WGS sequence"/>
</dbReference>
<dbReference type="GO" id="GO:0008237">
    <property type="term" value="F:metallopeptidase activity"/>
    <property type="evidence" value="ECO:0007669"/>
    <property type="project" value="InterPro"/>
</dbReference>
<evidence type="ECO:0000313" key="1">
    <source>
        <dbReference type="EMBL" id="KAF3158898.1"/>
    </source>
</evidence>
<dbReference type="EMBL" id="JAABOE010000199">
    <property type="protein sequence ID" value="KAF3158898.1"/>
    <property type="molecule type" value="Genomic_DNA"/>
</dbReference>
<name>A0A7C8K1U6_ORBOL</name>
<dbReference type="AlphaFoldDB" id="A0A7C8K1U6"/>
<accession>A0A7C8K1U6</accession>
<protein>
    <submittedName>
        <fullName evidence="1">Uncharacterized protein</fullName>
    </submittedName>
</protein>
<dbReference type="InterPro" id="IPR024079">
    <property type="entry name" value="MetalloPept_cat_dom_sf"/>
</dbReference>
<dbReference type="Gene3D" id="3.40.390.10">
    <property type="entry name" value="Collagenase (Catalytic Domain)"/>
    <property type="match status" value="1"/>
</dbReference>